<keyword evidence="4" id="KW-0243">Dynein</keyword>
<feature type="compositionally biased region" description="Polar residues" evidence="8">
    <location>
        <begin position="91"/>
        <end position="118"/>
    </location>
</feature>
<feature type="compositionally biased region" description="Polar residues" evidence="8">
    <location>
        <begin position="346"/>
        <end position="361"/>
    </location>
</feature>
<dbReference type="GO" id="GO:0005874">
    <property type="term" value="C:microtubule"/>
    <property type="evidence" value="ECO:0007669"/>
    <property type="project" value="UniProtKB-KW"/>
</dbReference>
<accession>A0AAD5XTA4</accession>
<evidence type="ECO:0000256" key="4">
    <source>
        <dbReference type="ARBA" id="ARBA00023017"/>
    </source>
</evidence>
<feature type="region of interest" description="Disordered" evidence="8">
    <location>
        <begin position="91"/>
        <end position="446"/>
    </location>
</feature>
<dbReference type="SMART" id="SM01052">
    <property type="entry name" value="CAP_GLY"/>
    <property type="match status" value="1"/>
</dbReference>
<feature type="compositionally biased region" description="Basic and acidic residues" evidence="8">
    <location>
        <begin position="388"/>
        <end position="402"/>
    </location>
</feature>
<feature type="region of interest" description="Disordered" evidence="8">
    <location>
        <begin position="498"/>
        <end position="671"/>
    </location>
</feature>
<evidence type="ECO:0000313" key="11">
    <source>
        <dbReference type="Proteomes" id="UP001211065"/>
    </source>
</evidence>
<dbReference type="InterPro" id="IPR000938">
    <property type="entry name" value="CAP-Gly_domain"/>
</dbReference>
<feature type="region of interest" description="Disordered" evidence="8">
    <location>
        <begin position="22"/>
        <end position="64"/>
    </location>
</feature>
<feature type="compositionally biased region" description="Polar residues" evidence="8">
    <location>
        <begin position="262"/>
        <end position="280"/>
    </location>
</feature>
<comment type="caution">
    <text evidence="10">The sequence shown here is derived from an EMBL/GenBank/DDBJ whole genome shotgun (WGS) entry which is preliminary data.</text>
</comment>
<keyword evidence="2" id="KW-0963">Cytoplasm</keyword>
<organism evidence="10 11">
    <name type="scientific">Clydaea vesicula</name>
    <dbReference type="NCBI Taxonomy" id="447962"/>
    <lineage>
        <taxon>Eukaryota</taxon>
        <taxon>Fungi</taxon>
        <taxon>Fungi incertae sedis</taxon>
        <taxon>Chytridiomycota</taxon>
        <taxon>Chytridiomycota incertae sedis</taxon>
        <taxon>Chytridiomycetes</taxon>
        <taxon>Lobulomycetales</taxon>
        <taxon>Lobulomycetaceae</taxon>
        <taxon>Clydaea</taxon>
    </lineage>
</organism>
<keyword evidence="11" id="KW-1185">Reference proteome</keyword>
<evidence type="ECO:0000259" key="9">
    <source>
        <dbReference type="PROSITE" id="PS50245"/>
    </source>
</evidence>
<feature type="compositionally biased region" description="Basic and acidic residues" evidence="8">
    <location>
        <begin position="145"/>
        <end position="165"/>
    </location>
</feature>
<keyword evidence="3" id="KW-0493">Microtubule</keyword>
<evidence type="ECO:0000256" key="3">
    <source>
        <dbReference type="ARBA" id="ARBA00022701"/>
    </source>
</evidence>
<name>A0AAD5XTA4_9FUNG</name>
<dbReference type="GO" id="GO:0005819">
    <property type="term" value="C:spindle"/>
    <property type="evidence" value="ECO:0007669"/>
    <property type="project" value="UniProtKB-SubCell"/>
</dbReference>
<dbReference type="GO" id="GO:0030286">
    <property type="term" value="C:dynein complex"/>
    <property type="evidence" value="ECO:0007669"/>
    <property type="project" value="UniProtKB-KW"/>
</dbReference>
<dbReference type="Proteomes" id="UP001211065">
    <property type="component" value="Unassembled WGS sequence"/>
</dbReference>
<keyword evidence="5 7" id="KW-0175">Coiled coil</keyword>
<feature type="region of interest" description="Disordered" evidence="8">
    <location>
        <begin position="1042"/>
        <end position="1061"/>
    </location>
</feature>
<evidence type="ECO:0000256" key="1">
    <source>
        <dbReference type="ARBA" id="ARBA00004186"/>
    </source>
</evidence>
<proteinExistence type="predicted"/>
<gene>
    <name evidence="10" type="primary">MTUS2</name>
    <name evidence="10" type="ORF">HK099_008174</name>
</gene>
<dbReference type="PROSITE" id="PS50245">
    <property type="entry name" value="CAP_GLY_2"/>
    <property type="match status" value="1"/>
</dbReference>
<dbReference type="PANTHER" id="PTHR18916:SF6">
    <property type="entry name" value="DYNACTIN SUBUNIT 1"/>
    <property type="match status" value="1"/>
</dbReference>
<reference evidence="10" key="1">
    <citation type="submission" date="2020-05" db="EMBL/GenBank/DDBJ databases">
        <title>Phylogenomic resolution of chytrid fungi.</title>
        <authorList>
            <person name="Stajich J.E."/>
            <person name="Amses K."/>
            <person name="Simmons R."/>
            <person name="Seto K."/>
            <person name="Myers J."/>
            <person name="Bonds A."/>
            <person name="Quandt C.A."/>
            <person name="Barry K."/>
            <person name="Liu P."/>
            <person name="Grigoriev I."/>
            <person name="Longcore J.E."/>
            <person name="James T.Y."/>
        </authorList>
    </citation>
    <scope>NUCLEOTIDE SEQUENCE</scope>
    <source>
        <strain evidence="10">JEL0476</strain>
    </source>
</reference>
<evidence type="ECO:0000256" key="2">
    <source>
        <dbReference type="ARBA" id="ARBA00022490"/>
    </source>
</evidence>
<keyword evidence="6" id="KW-0206">Cytoskeleton</keyword>
<feature type="compositionally biased region" description="Basic and acidic residues" evidence="8">
    <location>
        <begin position="427"/>
        <end position="436"/>
    </location>
</feature>
<comment type="subcellular location">
    <subcellularLocation>
        <location evidence="1">Cytoplasm</location>
        <location evidence="1">Cytoskeleton</location>
        <location evidence="1">Spindle</location>
    </subcellularLocation>
</comment>
<dbReference type="InterPro" id="IPR036859">
    <property type="entry name" value="CAP-Gly_dom_sf"/>
</dbReference>
<dbReference type="PROSITE" id="PS00845">
    <property type="entry name" value="CAP_GLY_1"/>
    <property type="match status" value="1"/>
</dbReference>
<dbReference type="Pfam" id="PF01302">
    <property type="entry name" value="CAP_GLY"/>
    <property type="match status" value="1"/>
</dbReference>
<feature type="compositionally biased region" description="Basic and acidic residues" evidence="8">
    <location>
        <begin position="294"/>
        <end position="304"/>
    </location>
</feature>
<feature type="compositionally biased region" description="Polar residues" evidence="8">
    <location>
        <begin position="591"/>
        <end position="670"/>
    </location>
</feature>
<evidence type="ECO:0000256" key="8">
    <source>
        <dbReference type="SAM" id="MobiDB-lite"/>
    </source>
</evidence>
<protein>
    <submittedName>
        <fullName evidence="10">Microtubule-associated tumor suppressor candidate 2</fullName>
    </submittedName>
</protein>
<dbReference type="SUPFAM" id="SSF74924">
    <property type="entry name" value="Cap-Gly domain"/>
    <property type="match status" value="1"/>
</dbReference>
<feature type="domain" description="CAP-Gly" evidence="9">
    <location>
        <begin position="982"/>
        <end position="1024"/>
    </location>
</feature>
<dbReference type="Gene3D" id="2.30.30.190">
    <property type="entry name" value="CAP Gly-rich-like domain"/>
    <property type="match status" value="1"/>
</dbReference>
<feature type="compositionally biased region" description="Basic and acidic residues" evidence="8">
    <location>
        <begin position="314"/>
        <end position="345"/>
    </location>
</feature>
<evidence type="ECO:0000313" key="10">
    <source>
        <dbReference type="EMBL" id="KAJ3210829.1"/>
    </source>
</evidence>
<dbReference type="PANTHER" id="PTHR18916">
    <property type="entry name" value="DYNACTIN 1-RELATED MICROTUBULE-BINDING"/>
    <property type="match status" value="1"/>
</dbReference>
<feature type="compositionally biased region" description="Polar residues" evidence="8">
    <location>
        <begin position="1045"/>
        <end position="1061"/>
    </location>
</feature>
<feature type="coiled-coil region" evidence="7">
    <location>
        <begin position="727"/>
        <end position="764"/>
    </location>
</feature>
<dbReference type="AlphaFoldDB" id="A0AAD5XTA4"/>
<feature type="compositionally biased region" description="Basic and acidic residues" evidence="8">
    <location>
        <begin position="119"/>
        <end position="137"/>
    </location>
</feature>
<sequence length="1061" mass="118062">MSETNLSNLVNEEDTVISVAQTISNDKENTTDVNNLDTNETVETTGSTDTGSQEGGSDTNNEPLLKENLNNVEELHKEENQTHQENLESNLIDTKNLEQENVTGTTDSSNAETESSSVMKEETLTKNEGEISSEAKNETTQIENGDEHHEKTRYSENGDTNHSDESNLNEVTSDEIKNVDNLEGESLQEEENARQKQDEVQKKEEQDDSKVLTEENGADKPKSINDENGINHEKSVNETEREDNTEFTGESTQSDKNHSETENQQIQPDSSEQKCINSSASEEEEFSITQDDVQNNREGTKNDQSEVSQETENTDSKDLAENFTEKDSSEDSKENFENKEVEPQHDTSATVFVTSNENPNDSVGKHSDTEELDSGDAALNNAVQSEISSDKVDQGDDKISKEEEGEAQILVPDETLEKQQSVVENEVSDKALHENQNEENQGQVTVSDAVAVDVNAAGVENTSDETHSEAGSQLFEELRNAIKEQVDVPHEDEEDAPNYLQEFDTPPVNENGSVADENAEEGGNYLDETFEELLQHNANENEEKINDENSGTTEEGNYGEDFEAVPSEEKSAQENESSYGNDFEVSDESCEQQPQVTTKNKSSIKGSDFSISKKSLTSNPRSKLGSKFTTSQASLPKISKTASKYSNKPSKMASVANSKQLSKQNSSTLPSVVRPPFIVSNSQSQKNSYSNLLVSQNNSKSGSKKHSQTSLFDAEEGEASIDYTKIVSALRNEIGNLKGNVNDYQKIIEQIKAHEENMTNEIEKFKKGNSFRIDQSTRVLLDRQKKAYQILVGKLRREVRRLKYQKNSVSDPLIEQRYFPFLPRTPYGTSAEFSPIGTMGNVVTKASDYFSLNPPPPTGNHPESGNRWWWGIGPHLSKHLPPTRPKTAPSSNAPVPNGFVHKGRLVKQNSGDKVEQSLLPSPPPLAAKLNNIFVDKRQPTEDDNDNIWEAKFKFRGLKVGDRVSVDVQGEKCFGLLKYIGPFDARPESGVWCGLKLDHAIGKHNGVVAGKRYFNCEENHGIFVKMENVSVVYKPKRTVPKRESVQSEQHFSQNPLTQEIQV</sequence>
<evidence type="ECO:0000256" key="6">
    <source>
        <dbReference type="ARBA" id="ARBA00023212"/>
    </source>
</evidence>
<dbReference type="EMBL" id="JADGJW010000871">
    <property type="protein sequence ID" value="KAJ3210829.1"/>
    <property type="molecule type" value="Genomic_DNA"/>
</dbReference>
<feature type="compositionally biased region" description="Basic and acidic residues" evidence="8">
    <location>
        <begin position="191"/>
        <end position="244"/>
    </location>
</feature>
<evidence type="ECO:0000256" key="5">
    <source>
        <dbReference type="ARBA" id="ARBA00023054"/>
    </source>
</evidence>
<feature type="compositionally biased region" description="Polar residues" evidence="8">
    <location>
        <begin position="31"/>
        <end position="59"/>
    </location>
</feature>
<evidence type="ECO:0000256" key="7">
    <source>
        <dbReference type="SAM" id="Coils"/>
    </source>
</evidence>